<keyword evidence="2" id="KW-1185">Reference proteome</keyword>
<sequence length="245" mass="26170">MSAATAAKRIAVIWGAGPGTGASLARAFAKTHHLVLLSRSLPASLELLKLDTPASELVAATYDGSAASIAAAIDAGKAKWPGATIDVGIVHASAQMKPGSFLEHSSEDFATSLSAVAGAWDFSQALIRAFLANEHFPKGTLLFSSATGAWRGGARFSVVSPAVFARRSLSQSLSREFAPQGIHVANVIIDGVIDIPRVRERWGDAKEEGTRLDPEDIAQVYVDLVNQRPTAWTQELDLRPWKEKW</sequence>
<dbReference type="OrthoDB" id="5399006at2759"/>
<evidence type="ECO:0000313" key="1">
    <source>
        <dbReference type="EMBL" id="TXT12836.1"/>
    </source>
</evidence>
<gene>
    <name evidence="1" type="ORF">VHUM_01237</name>
</gene>
<dbReference type="InterPro" id="IPR002347">
    <property type="entry name" value="SDR_fam"/>
</dbReference>
<dbReference type="AlphaFoldDB" id="A0A7D8Z7H4"/>
<name>A0A7D8Z7H4_VANHU</name>
<accession>A0A7D8Z7H4</accession>
<dbReference type="EMBL" id="QKWK01000003">
    <property type="protein sequence ID" value="TXT12836.1"/>
    <property type="molecule type" value="Genomic_DNA"/>
</dbReference>
<dbReference type="Pfam" id="PF13561">
    <property type="entry name" value="adh_short_C2"/>
    <property type="match status" value="1"/>
</dbReference>
<reference evidence="1 2" key="1">
    <citation type="journal article" date="2019" name="PLoS Genet.">
        <title>Convergent evolution of linked mating-type loci in basidiomycete fungi.</title>
        <authorList>
            <person name="Sun S."/>
            <person name="Coelho M.A."/>
            <person name="Heitman J."/>
            <person name="Nowrousian M."/>
        </authorList>
    </citation>
    <scope>NUCLEOTIDE SEQUENCE [LARGE SCALE GENOMIC DNA]</scope>
    <source>
        <strain evidence="1 2">CBS 4282</strain>
    </source>
</reference>
<dbReference type="InterPro" id="IPR036291">
    <property type="entry name" value="NAD(P)-bd_dom_sf"/>
</dbReference>
<organism evidence="1 2">
    <name type="scientific">Vanrija humicola</name>
    <name type="common">Yeast</name>
    <name type="synonym">Cryptococcus humicola</name>
    <dbReference type="NCBI Taxonomy" id="5417"/>
    <lineage>
        <taxon>Eukaryota</taxon>
        <taxon>Fungi</taxon>
        <taxon>Dikarya</taxon>
        <taxon>Basidiomycota</taxon>
        <taxon>Agaricomycotina</taxon>
        <taxon>Tremellomycetes</taxon>
        <taxon>Trichosporonales</taxon>
        <taxon>Trichosporonaceae</taxon>
        <taxon>Vanrija</taxon>
    </lineage>
</organism>
<protein>
    <recommendedName>
        <fullName evidence="3">NAD(P)-binding protein</fullName>
    </recommendedName>
</protein>
<dbReference type="Gene3D" id="3.40.50.720">
    <property type="entry name" value="NAD(P)-binding Rossmann-like Domain"/>
    <property type="match status" value="1"/>
</dbReference>
<dbReference type="Proteomes" id="UP000473826">
    <property type="component" value="Unassembled WGS sequence"/>
</dbReference>
<dbReference type="SUPFAM" id="SSF51735">
    <property type="entry name" value="NAD(P)-binding Rossmann-fold domains"/>
    <property type="match status" value="1"/>
</dbReference>
<evidence type="ECO:0008006" key="3">
    <source>
        <dbReference type="Google" id="ProtNLM"/>
    </source>
</evidence>
<dbReference type="PANTHER" id="PTHR43431">
    <property type="entry name" value="OXIDOREDUCTASE, SHORT CHAIN DEHYDROGENASE/REDUCTASE FAMILY (AFU_ORTHOLOGUE AFUA_5G14000)"/>
    <property type="match status" value="1"/>
</dbReference>
<dbReference type="PANTHER" id="PTHR43431:SF7">
    <property type="entry name" value="OXIDOREDUCTASE, SHORT CHAIN DEHYDROGENASE_REDUCTASE FAMILY (AFU_ORTHOLOGUE AFUA_5G14000)"/>
    <property type="match status" value="1"/>
</dbReference>
<proteinExistence type="predicted"/>
<evidence type="ECO:0000313" key="2">
    <source>
        <dbReference type="Proteomes" id="UP000473826"/>
    </source>
</evidence>
<comment type="caution">
    <text evidence="1">The sequence shown here is derived from an EMBL/GenBank/DDBJ whole genome shotgun (WGS) entry which is preliminary data.</text>
</comment>